<dbReference type="RefSeq" id="WP_272775839.1">
    <property type="nucleotide sequence ID" value="NZ_JAQQLI010000004.1"/>
</dbReference>
<evidence type="ECO:0000313" key="4">
    <source>
        <dbReference type="Proteomes" id="UP001165652"/>
    </source>
</evidence>
<accession>A0ABT5J5Q9</accession>
<gene>
    <name evidence="3" type="ORF">PQJ73_04805</name>
</gene>
<comment type="caution">
    <text evidence="3">The sequence shown here is derived from an EMBL/GenBank/DDBJ whole genome shotgun (WGS) entry which is preliminary data.</text>
</comment>
<proteinExistence type="predicted"/>
<name>A0ABT5J5Q9_RHOTP</name>
<feature type="domain" description="BioF2-like acetyltransferase" evidence="2">
    <location>
        <begin position="182"/>
        <end position="316"/>
    </location>
</feature>
<dbReference type="Proteomes" id="UP001165652">
    <property type="component" value="Unassembled WGS sequence"/>
</dbReference>
<reference evidence="3" key="2">
    <citation type="submission" date="2023-02" db="EMBL/GenBank/DDBJ databases">
        <authorList>
            <person name="Rayyan A."/>
            <person name="Meyer T."/>
            <person name="Kyndt J.A."/>
        </authorList>
    </citation>
    <scope>NUCLEOTIDE SEQUENCE</scope>
    <source>
        <strain evidence="3">DSM 9987</strain>
    </source>
</reference>
<dbReference type="InterPro" id="IPR016181">
    <property type="entry name" value="Acyl_CoA_acyltransferase"/>
</dbReference>
<keyword evidence="4" id="KW-1185">Reference proteome</keyword>
<evidence type="ECO:0000313" key="3">
    <source>
        <dbReference type="EMBL" id="MDC7784995.1"/>
    </source>
</evidence>
<feature type="region of interest" description="Disordered" evidence="1">
    <location>
        <begin position="164"/>
        <end position="192"/>
    </location>
</feature>
<evidence type="ECO:0000259" key="2">
    <source>
        <dbReference type="Pfam" id="PF13480"/>
    </source>
</evidence>
<protein>
    <submittedName>
        <fullName evidence="3">GNAT family N-acetyltransferase</fullName>
    </submittedName>
</protein>
<dbReference type="InterPro" id="IPR038740">
    <property type="entry name" value="BioF2-like_GNAT_dom"/>
</dbReference>
<dbReference type="EMBL" id="JAQQLI010000004">
    <property type="protein sequence ID" value="MDC7784995.1"/>
    <property type="molecule type" value="Genomic_DNA"/>
</dbReference>
<evidence type="ECO:0000256" key="1">
    <source>
        <dbReference type="SAM" id="MobiDB-lite"/>
    </source>
</evidence>
<reference evidence="3" key="1">
    <citation type="journal article" date="2023" name="Microbiol Resour">
        <title>Genome Sequences of Rhodoplanes serenus and Two Thermotolerant Strains, Rhodoplanes tepidamans and 'Rhodoplanes cryptolactis,' Further Refine the Genus.</title>
        <authorList>
            <person name="Rayyan A.A."/>
            <person name="Kyndt J.A."/>
        </authorList>
    </citation>
    <scope>NUCLEOTIDE SEQUENCE</scope>
    <source>
        <strain evidence="3">DSM 9987</strain>
    </source>
</reference>
<dbReference type="SUPFAM" id="SSF55729">
    <property type="entry name" value="Acyl-CoA N-acyltransferases (Nat)"/>
    <property type="match status" value="1"/>
</dbReference>
<sequence>MGPDGSPYRTAWVPLADLAARRDAWAALAAGAIVPNVFYAPAFALAATPLHGRGVGAIVIRDAEDRLVGLFPMRLSRTRWGVPLPLMVGWTHPFAPLGTPLLDPGDPAGVVGAAVDHLARAHPGVPLLLPCCPADGPVAAALDAAIARRGGRQAAFGVHARAELRSPSGPDAPPAILDPRAKEHARQRRRLAERGAPTFDLARGPAAREALADFFALEAQGWKGRAGTAAASRPAELAMMTEAVTGLAETPGAGALVARLRLDGRPIAAGVVLTSGRAAWFWKTAYDETLAKFSPGVLLTLDLSAALLREPDIDVVDSCAVENHPMIDRLWPGRRALSDRLIGQSTGPGFALACRLETLRRRLITTARQARDRLRGR</sequence>
<dbReference type="Pfam" id="PF13480">
    <property type="entry name" value="Acetyltransf_6"/>
    <property type="match status" value="1"/>
</dbReference>
<organism evidence="3 4">
    <name type="scientific">Rhodoplanes tepidamans</name>
    <name type="common">Rhodoplanes cryptolactis</name>
    <dbReference type="NCBI Taxonomy" id="200616"/>
    <lineage>
        <taxon>Bacteria</taxon>
        <taxon>Pseudomonadati</taxon>
        <taxon>Pseudomonadota</taxon>
        <taxon>Alphaproteobacteria</taxon>
        <taxon>Hyphomicrobiales</taxon>
        <taxon>Nitrobacteraceae</taxon>
        <taxon>Rhodoplanes</taxon>
    </lineage>
</organism>